<organism evidence="6 7">
    <name type="scientific">Camelina sativa</name>
    <name type="common">False flax</name>
    <name type="synonym">Myagrum sativum</name>
    <dbReference type="NCBI Taxonomy" id="90675"/>
    <lineage>
        <taxon>Eukaryota</taxon>
        <taxon>Viridiplantae</taxon>
        <taxon>Streptophyta</taxon>
        <taxon>Embryophyta</taxon>
        <taxon>Tracheophyta</taxon>
        <taxon>Spermatophyta</taxon>
        <taxon>Magnoliopsida</taxon>
        <taxon>eudicotyledons</taxon>
        <taxon>Gunneridae</taxon>
        <taxon>Pentapetalae</taxon>
        <taxon>rosids</taxon>
        <taxon>malvids</taxon>
        <taxon>Brassicales</taxon>
        <taxon>Brassicaceae</taxon>
        <taxon>Camelineae</taxon>
        <taxon>Camelina</taxon>
    </lineage>
</organism>
<dbReference type="Proteomes" id="UP000694864">
    <property type="component" value="Chromosome 20"/>
</dbReference>
<evidence type="ECO:0000256" key="4">
    <source>
        <dbReference type="ARBA" id="ARBA00023235"/>
    </source>
</evidence>
<proteinExistence type="predicted"/>
<evidence type="ECO:0000256" key="3">
    <source>
        <dbReference type="ARBA" id="ARBA00023110"/>
    </source>
</evidence>
<keyword evidence="6" id="KW-1185">Reference proteome</keyword>
<dbReference type="PANTHER" id="PTHR43811:SF19">
    <property type="entry name" value="39 KDA FK506-BINDING NUCLEAR PROTEIN"/>
    <property type="match status" value="1"/>
</dbReference>
<reference evidence="7" key="2">
    <citation type="submission" date="2025-08" db="UniProtKB">
        <authorList>
            <consortium name="RefSeq"/>
        </authorList>
    </citation>
    <scope>IDENTIFICATION</scope>
    <source>
        <tissue evidence="7">Leaf</tissue>
    </source>
</reference>
<sequence>MGGRKLAVEVLCRPYLPTTHMRRRYRWPLPGLQPYPDSSTSDAAIPQSRSESSKTPDKPVEKKRRFSKEDATATSIPTLVEKQTPDLAGLVVDDICMGDGKTKADPGKWVTVHYTARLHKNGRIYYSTCGGHPYEFRVGWYYNEIRK</sequence>
<evidence type="ECO:0000313" key="6">
    <source>
        <dbReference type="Proteomes" id="UP000694864"/>
    </source>
</evidence>
<accession>A0ABM1RE51</accession>
<dbReference type="InterPro" id="IPR046357">
    <property type="entry name" value="PPIase_dom_sf"/>
</dbReference>
<evidence type="ECO:0000256" key="1">
    <source>
        <dbReference type="ARBA" id="ARBA00000971"/>
    </source>
</evidence>
<reference evidence="6" key="1">
    <citation type="journal article" date="2014" name="Nat. Commun.">
        <title>The emerging biofuel crop Camelina sativa retains a highly undifferentiated hexaploid genome structure.</title>
        <authorList>
            <person name="Kagale S."/>
            <person name="Koh C."/>
            <person name="Nixon J."/>
            <person name="Bollina V."/>
            <person name="Clarke W.E."/>
            <person name="Tuteja R."/>
            <person name="Spillane C."/>
            <person name="Robinson S.J."/>
            <person name="Links M.G."/>
            <person name="Clarke C."/>
            <person name="Higgins E.E."/>
            <person name="Huebert T."/>
            <person name="Sharpe A.G."/>
            <person name="Parkin I.A."/>
        </authorList>
    </citation>
    <scope>NUCLEOTIDE SEQUENCE [LARGE SCALE GENOMIC DNA]</scope>
    <source>
        <strain evidence="6">cv. DH55</strain>
    </source>
</reference>
<dbReference type="SUPFAM" id="SSF54534">
    <property type="entry name" value="FKBP-like"/>
    <property type="match status" value="1"/>
</dbReference>
<dbReference type="Gene3D" id="3.10.50.40">
    <property type="match status" value="1"/>
</dbReference>
<feature type="region of interest" description="Disordered" evidence="5">
    <location>
        <begin position="27"/>
        <end position="79"/>
    </location>
</feature>
<protein>
    <recommendedName>
        <fullName evidence="2">peptidylprolyl isomerase</fullName>
        <ecNumber evidence="2">5.2.1.8</ecNumber>
    </recommendedName>
</protein>
<dbReference type="RefSeq" id="XP_019097289.1">
    <property type="nucleotide sequence ID" value="XM_019241744.1"/>
</dbReference>
<evidence type="ECO:0000313" key="7">
    <source>
        <dbReference type="RefSeq" id="XP_019097289.1"/>
    </source>
</evidence>
<evidence type="ECO:0000256" key="5">
    <source>
        <dbReference type="SAM" id="MobiDB-lite"/>
    </source>
</evidence>
<feature type="compositionally biased region" description="Basic and acidic residues" evidence="5">
    <location>
        <begin position="51"/>
        <end position="60"/>
    </location>
</feature>
<dbReference type="GeneID" id="104768477"/>
<dbReference type="EC" id="5.2.1.8" evidence="2"/>
<keyword evidence="4" id="KW-0413">Isomerase</keyword>
<gene>
    <name evidence="7" type="primary">LOC104768477</name>
</gene>
<feature type="compositionally biased region" description="Polar residues" evidence="5">
    <location>
        <begin position="36"/>
        <end position="50"/>
    </location>
</feature>
<dbReference type="PANTHER" id="PTHR43811">
    <property type="entry name" value="FKBP-TYPE PEPTIDYL-PROLYL CIS-TRANS ISOMERASE FKPA"/>
    <property type="match status" value="1"/>
</dbReference>
<comment type="catalytic activity">
    <reaction evidence="1">
        <text>[protein]-peptidylproline (omega=180) = [protein]-peptidylproline (omega=0)</text>
        <dbReference type="Rhea" id="RHEA:16237"/>
        <dbReference type="Rhea" id="RHEA-COMP:10747"/>
        <dbReference type="Rhea" id="RHEA-COMP:10748"/>
        <dbReference type="ChEBI" id="CHEBI:83833"/>
        <dbReference type="ChEBI" id="CHEBI:83834"/>
        <dbReference type="EC" id="5.2.1.8"/>
    </reaction>
</comment>
<name>A0ABM1RE51_CAMSA</name>
<evidence type="ECO:0000256" key="2">
    <source>
        <dbReference type="ARBA" id="ARBA00013194"/>
    </source>
</evidence>
<keyword evidence="3" id="KW-0697">Rotamase</keyword>